<evidence type="ECO:0000313" key="3">
    <source>
        <dbReference type="Proteomes" id="UP001295684"/>
    </source>
</evidence>
<feature type="compositionally biased region" description="Polar residues" evidence="1">
    <location>
        <begin position="271"/>
        <end position="294"/>
    </location>
</feature>
<feature type="compositionally biased region" description="Basic and acidic residues" evidence="1">
    <location>
        <begin position="304"/>
        <end position="314"/>
    </location>
</feature>
<keyword evidence="3" id="KW-1185">Reference proteome</keyword>
<accession>A0AAD1UIU1</accession>
<evidence type="ECO:0000313" key="2">
    <source>
        <dbReference type="EMBL" id="CAI2365974.1"/>
    </source>
</evidence>
<evidence type="ECO:0000256" key="1">
    <source>
        <dbReference type="SAM" id="MobiDB-lite"/>
    </source>
</evidence>
<comment type="caution">
    <text evidence="2">The sequence shown here is derived from an EMBL/GenBank/DDBJ whole genome shotgun (WGS) entry which is preliminary data.</text>
</comment>
<proteinExistence type="predicted"/>
<dbReference type="EMBL" id="CAMPGE010007050">
    <property type="protein sequence ID" value="CAI2365974.1"/>
    <property type="molecule type" value="Genomic_DNA"/>
</dbReference>
<sequence>MNLGCKSPEFYPKYTHYGSDGQGRDSYILKNNGGLCNEPTRPVFKTTMYSKEFPNTVAPPPQKGATSFKYISDGSGRDFYITHNSGGLEAPYIPGTKHSDSHFITSLRSGSKFLGAKKLSTPAERHRMKKCQSAQRLLVQRLTAKSQEWRDISRDNKMRSLSRERELRSPQAAQHNRLMEFQATRNETLQRPMLLYSHMKEASGHHTNVPKMSFPVYARSTRNLNFQDNANPLLYDQSSKIGPQMEMTRVKQNGLKKRKYSALLSKTQGTLFTKKNSKKQSAAPTPRKNVSTTGKLLGRKRGKNDKIKPTEPKLSRHKAASKLKLQLPGDEDFDKLNHQSATTKNLRKELLNLRKRMIK</sequence>
<gene>
    <name evidence="2" type="ORF">ECRASSUSDP1_LOCUS7243</name>
</gene>
<feature type="region of interest" description="Disordered" evidence="1">
    <location>
        <begin position="271"/>
        <end position="320"/>
    </location>
</feature>
<dbReference type="Proteomes" id="UP001295684">
    <property type="component" value="Unassembled WGS sequence"/>
</dbReference>
<organism evidence="2 3">
    <name type="scientific">Euplotes crassus</name>
    <dbReference type="NCBI Taxonomy" id="5936"/>
    <lineage>
        <taxon>Eukaryota</taxon>
        <taxon>Sar</taxon>
        <taxon>Alveolata</taxon>
        <taxon>Ciliophora</taxon>
        <taxon>Intramacronucleata</taxon>
        <taxon>Spirotrichea</taxon>
        <taxon>Hypotrichia</taxon>
        <taxon>Euplotida</taxon>
        <taxon>Euplotidae</taxon>
        <taxon>Moneuplotes</taxon>
    </lineage>
</organism>
<reference evidence="2" key="1">
    <citation type="submission" date="2023-07" db="EMBL/GenBank/DDBJ databases">
        <authorList>
            <consortium name="AG Swart"/>
            <person name="Singh M."/>
            <person name="Singh A."/>
            <person name="Seah K."/>
            <person name="Emmerich C."/>
        </authorList>
    </citation>
    <scope>NUCLEOTIDE SEQUENCE</scope>
    <source>
        <strain evidence="2">DP1</strain>
    </source>
</reference>
<name>A0AAD1UIU1_EUPCR</name>
<dbReference type="AlphaFoldDB" id="A0AAD1UIU1"/>
<protein>
    <submittedName>
        <fullName evidence="2">Uncharacterized protein</fullName>
    </submittedName>
</protein>